<keyword evidence="2" id="KW-1185">Reference proteome</keyword>
<dbReference type="AlphaFoldDB" id="W5THM3"/>
<dbReference type="STRING" id="1415166.NONO_c19310"/>
<dbReference type="KEGG" id="nno:NONO_c19310"/>
<dbReference type="RefSeq" id="WP_237755142.1">
    <property type="nucleotide sequence ID" value="NZ_CP006850.1"/>
</dbReference>
<gene>
    <name evidence="1" type="ORF">NONO_c19310</name>
</gene>
<dbReference type="eggNOG" id="ENOG50336JA">
    <property type="taxonomic scope" value="Bacteria"/>
</dbReference>
<proteinExistence type="predicted"/>
<reference evidence="1 2" key="1">
    <citation type="journal article" date="2014" name="Appl. Environ. Microbiol.">
        <title>Insights into the Microbial Degradation of Rubber and Gutta-Percha by Analysis of the Complete Genome of Nocardia nova SH22a.</title>
        <authorList>
            <person name="Luo Q."/>
            <person name="Hiessl S."/>
            <person name="Poehlein A."/>
            <person name="Daniel R."/>
            <person name="Steinbuchel A."/>
        </authorList>
    </citation>
    <scope>NUCLEOTIDE SEQUENCE [LARGE SCALE GENOMIC DNA]</scope>
    <source>
        <strain evidence="1">SH22a</strain>
    </source>
</reference>
<dbReference type="PATRIC" id="fig|1415166.3.peg.1958"/>
<protein>
    <recommendedName>
        <fullName evidence="3">Bacterial Pleckstrin homology domain-containing protein</fullName>
    </recommendedName>
</protein>
<evidence type="ECO:0000313" key="2">
    <source>
        <dbReference type="Proteomes" id="UP000019150"/>
    </source>
</evidence>
<evidence type="ECO:0008006" key="3">
    <source>
        <dbReference type="Google" id="ProtNLM"/>
    </source>
</evidence>
<evidence type="ECO:0000313" key="1">
    <source>
        <dbReference type="EMBL" id="AHH16731.1"/>
    </source>
</evidence>
<dbReference type="Proteomes" id="UP000019150">
    <property type="component" value="Chromosome"/>
</dbReference>
<accession>W5THM3</accession>
<dbReference type="EMBL" id="CP006850">
    <property type="protein sequence ID" value="AHH16731.1"/>
    <property type="molecule type" value="Genomic_DNA"/>
</dbReference>
<organism evidence="1 2">
    <name type="scientific">Nocardia nova SH22a</name>
    <dbReference type="NCBI Taxonomy" id="1415166"/>
    <lineage>
        <taxon>Bacteria</taxon>
        <taxon>Bacillati</taxon>
        <taxon>Actinomycetota</taxon>
        <taxon>Actinomycetes</taxon>
        <taxon>Mycobacteriales</taxon>
        <taxon>Nocardiaceae</taxon>
        <taxon>Nocardia</taxon>
    </lineage>
</organism>
<sequence>MDPEDELGEMGCAMVDIEITGTTVTVHVRGTHRLLALCERVRFDLSDIAAVAPAEVDLRPPWVRAPGTFLPGVIAAGIFRGKGRKEFWDTRFDGRGVRIELRGTEFTRIVVDVDDPDEVRRVLRHAVAA</sequence>
<name>W5THM3_9NOCA</name>
<dbReference type="HOGENOM" id="CLU_147945_1_0_11"/>